<keyword evidence="3" id="KW-1185">Reference proteome</keyword>
<evidence type="ECO:0000313" key="3">
    <source>
        <dbReference type="Proteomes" id="UP000572051"/>
    </source>
</evidence>
<dbReference type="RefSeq" id="WP_179825427.1">
    <property type="nucleotide sequence ID" value="NZ_JACCFS010000001.1"/>
</dbReference>
<name>A0A7Z0ERB6_9ACTN</name>
<sequence length="149" mass="16599">MHTRQAFGPDDDGEDRQMQKVGANLQDFAQAAREIRARLLELRDTARQIYVETEEYHPEKCAHTYQIVEPGPVEKAFDFDRICELFAEQVRLHQELSEQAELQAENARISQKKSLRATIAGTVAGVLGAAVALASFTPTLVNLLASLFG</sequence>
<keyword evidence="1" id="KW-0812">Transmembrane</keyword>
<dbReference type="EMBL" id="JACCFS010000001">
    <property type="protein sequence ID" value="NYJ35920.1"/>
    <property type="molecule type" value="Genomic_DNA"/>
</dbReference>
<proteinExistence type="predicted"/>
<evidence type="ECO:0000256" key="1">
    <source>
        <dbReference type="SAM" id="Phobius"/>
    </source>
</evidence>
<dbReference type="Proteomes" id="UP000572051">
    <property type="component" value="Unassembled WGS sequence"/>
</dbReference>
<accession>A0A7Z0ERB6</accession>
<gene>
    <name evidence="2" type="ORF">HNR10_003801</name>
</gene>
<comment type="caution">
    <text evidence="2">The sequence shown here is derived from an EMBL/GenBank/DDBJ whole genome shotgun (WGS) entry which is preliminary data.</text>
</comment>
<reference evidence="2 3" key="1">
    <citation type="submission" date="2020-07" db="EMBL/GenBank/DDBJ databases">
        <title>Sequencing the genomes of 1000 actinobacteria strains.</title>
        <authorList>
            <person name="Klenk H.-P."/>
        </authorList>
    </citation>
    <scope>NUCLEOTIDE SEQUENCE [LARGE SCALE GENOMIC DNA]</scope>
    <source>
        <strain evidence="2 3">DSM 44442</strain>
    </source>
</reference>
<dbReference type="AlphaFoldDB" id="A0A7Z0ERB6"/>
<organism evidence="2 3">
    <name type="scientific">Nocardiopsis aegyptia</name>
    <dbReference type="NCBI Taxonomy" id="220378"/>
    <lineage>
        <taxon>Bacteria</taxon>
        <taxon>Bacillati</taxon>
        <taxon>Actinomycetota</taxon>
        <taxon>Actinomycetes</taxon>
        <taxon>Streptosporangiales</taxon>
        <taxon>Nocardiopsidaceae</taxon>
        <taxon>Nocardiopsis</taxon>
    </lineage>
</organism>
<protein>
    <submittedName>
        <fullName evidence="2">Uncharacterized protein</fullName>
    </submittedName>
</protein>
<feature type="transmembrane region" description="Helical" evidence="1">
    <location>
        <begin position="117"/>
        <end position="141"/>
    </location>
</feature>
<keyword evidence="1" id="KW-0472">Membrane</keyword>
<keyword evidence="1" id="KW-1133">Transmembrane helix</keyword>
<evidence type="ECO:0000313" key="2">
    <source>
        <dbReference type="EMBL" id="NYJ35920.1"/>
    </source>
</evidence>